<feature type="compositionally biased region" description="Polar residues" evidence="1">
    <location>
        <begin position="41"/>
        <end position="65"/>
    </location>
</feature>
<keyword evidence="3" id="KW-1185">Reference proteome</keyword>
<dbReference type="STRING" id="1408254.T458_27350"/>
<comment type="caution">
    <text evidence="2">The sequence shown here is derived from an EMBL/GenBank/DDBJ whole genome shotgun (WGS) entry which is preliminary data.</text>
</comment>
<evidence type="ECO:0000313" key="2">
    <source>
        <dbReference type="EMBL" id="EST52235.1"/>
    </source>
</evidence>
<dbReference type="AlphaFoldDB" id="V6M2X3"/>
<dbReference type="EMBL" id="AYJU01000018">
    <property type="protein sequence ID" value="EST52235.1"/>
    <property type="molecule type" value="Genomic_DNA"/>
</dbReference>
<dbReference type="PATRIC" id="fig|1408254.3.peg.5323"/>
<evidence type="ECO:0000256" key="1">
    <source>
        <dbReference type="SAM" id="MobiDB-lite"/>
    </source>
</evidence>
<dbReference type="HOGENOM" id="CLU_105847_0_0_9"/>
<feature type="region of interest" description="Disordered" evidence="1">
    <location>
        <begin position="36"/>
        <end position="78"/>
    </location>
</feature>
<protein>
    <submittedName>
        <fullName evidence="2">Uncharacterized protein</fullName>
    </submittedName>
</protein>
<sequence>MILNNFYRVDVMTKFMMFFIAMGLVLVGCSNQDKANENNEKNTNSSANHAINTENTPSTEQSGLQDSAEDAAKNEGELSVQDTETAYEMCARALNDYYKAVWNGSVIELDAFIDNDNLKQYTQKKIESQYAVHVKNKQTDKVQNIEIGAWEVKYTDDVDGGFLYLKIPVQIHMDVGSYGEVTEFLVRNANGKLVIVDWYTGAKDSYDFTVRGENQKIDNPNIWNDSEWVKSVSFLTEM</sequence>
<accession>V6M2X3</accession>
<proteinExistence type="predicted"/>
<evidence type="ECO:0000313" key="3">
    <source>
        <dbReference type="Proteomes" id="UP000017973"/>
    </source>
</evidence>
<name>V6M2X3_9BACL</name>
<dbReference type="Proteomes" id="UP000017973">
    <property type="component" value="Unassembled WGS sequence"/>
</dbReference>
<reference evidence="2 3" key="1">
    <citation type="journal article" date="2014" name="Genome Announc.">
        <title>Draft Genome Sequence of Brevibacillus panacihumi Strain W25, a Halotolerant Hydrocarbon-Degrading Bacterium.</title>
        <authorList>
            <person name="Wang X."/>
            <person name="Jin D."/>
            <person name="Zhou L."/>
            <person name="Wu L."/>
            <person name="An W."/>
            <person name="Chen Y."/>
            <person name="Zhao L."/>
        </authorList>
    </citation>
    <scope>NUCLEOTIDE SEQUENCE [LARGE SCALE GENOMIC DNA]</scope>
    <source>
        <strain evidence="2 3">W25</strain>
    </source>
</reference>
<gene>
    <name evidence="2" type="ORF">T458_27350</name>
</gene>
<dbReference type="eggNOG" id="ENOG5032VZ0">
    <property type="taxonomic scope" value="Bacteria"/>
</dbReference>
<organism evidence="2 3">
    <name type="scientific">Brevibacillus panacihumi W25</name>
    <dbReference type="NCBI Taxonomy" id="1408254"/>
    <lineage>
        <taxon>Bacteria</taxon>
        <taxon>Bacillati</taxon>
        <taxon>Bacillota</taxon>
        <taxon>Bacilli</taxon>
        <taxon>Bacillales</taxon>
        <taxon>Paenibacillaceae</taxon>
        <taxon>Brevibacillus</taxon>
    </lineage>
</organism>